<organism evidence="1 2">
    <name type="scientific">Rhizobium phage RHph_N34</name>
    <dbReference type="NCBI Taxonomy" id="2509586"/>
    <lineage>
        <taxon>Viruses</taxon>
        <taxon>Duplodnaviria</taxon>
        <taxon>Heunggongvirae</taxon>
        <taxon>Uroviricota</taxon>
        <taxon>Caudoviricetes</taxon>
        <taxon>Pootjesviridae</taxon>
        <taxon>Staniewskivirinae</taxon>
        <taxon>Trinifflemingvirus</taxon>
        <taxon>Trinifflemingvirus N34</taxon>
    </lineage>
</organism>
<dbReference type="EMBL" id="MN988534">
    <property type="protein sequence ID" value="QIG73801.1"/>
    <property type="molecule type" value="Genomic_DNA"/>
</dbReference>
<accession>A0A7S5RE17</accession>
<keyword evidence="2" id="KW-1185">Reference proteome</keyword>
<name>A0A7S5RE17_9CAUD</name>
<protein>
    <submittedName>
        <fullName evidence="1">Uncharacterized protein</fullName>
    </submittedName>
</protein>
<reference evidence="1 2" key="1">
    <citation type="submission" date="2020-01" db="EMBL/GenBank/DDBJ databases">
        <title>Patterns of diversity and host range of bacteriophage communities associated with bean-nodulatin bacteria.</title>
        <authorList>
            <person name="Vann Cauwenberghe J."/>
            <person name="Santamaria R.I."/>
            <person name="Bustos P."/>
            <person name="Juarez S."/>
            <person name="Gonzalez V."/>
        </authorList>
    </citation>
    <scope>NUCLEOTIDE SEQUENCE [LARGE SCALE GENOMIC DNA]</scope>
    <source>
        <strain evidence="2">RHph</strain>
    </source>
</reference>
<sequence length="59" mass="6945">MFASWMKFLPYGLVVFLANRYCERFSFVDGNQKTIVVVPFKSREMIGRIVTEENESFSE</sequence>
<proteinExistence type="predicted"/>
<evidence type="ECO:0000313" key="1">
    <source>
        <dbReference type="EMBL" id="QIG73801.1"/>
    </source>
</evidence>
<dbReference type="Proteomes" id="UP000646667">
    <property type="component" value="Segment"/>
</dbReference>
<gene>
    <name evidence="1" type="ORF">EVC06_026</name>
</gene>
<evidence type="ECO:0000313" key="2">
    <source>
        <dbReference type="Proteomes" id="UP000646667"/>
    </source>
</evidence>